<dbReference type="RefSeq" id="WP_259543699.1">
    <property type="nucleotide sequence ID" value="NZ_JANLCJ010000613.1"/>
</dbReference>
<feature type="coiled-coil region" evidence="1">
    <location>
        <begin position="37"/>
        <end position="64"/>
    </location>
</feature>
<keyword evidence="1" id="KW-0175">Coiled coil</keyword>
<comment type="caution">
    <text evidence="3">The sequence shown here is derived from an EMBL/GenBank/DDBJ whole genome shotgun (WGS) entry which is preliminary data.</text>
</comment>
<evidence type="ECO:0000256" key="1">
    <source>
        <dbReference type="SAM" id="Coils"/>
    </source>
</evidence>
<evidence type="ECO:0000313" key="4">
    <source>
        <dbReference type="Proteomes" id="UP001165586"/>
    </source>
</evidence>
<organism evidence="3 4">
    <name type="scientific">Herbiconiux daphne</name>
    <dbReference type="NCBI Taxonomy" id="2970914"/>
    <lineage>
        <taxon>Bacteria</taxon>
        <taxon>Bacillati</taxon>
        <taxon>Actinomycetota</taxon>
        <taxon>Actinomycetes</taxon>
        <taxon>Micrococcales</taxon>
        <taxon>Microbacteriaceae</taxon>
        <taxon>Herbiconiux</taxon>
    </lineage>
</organism>
<reference evidence="3" key="1">
    <citation type="submission" date="2022-08" db="EMBL/GenBank/DDBJ databases">
        <authorList>
            <person name="Deng Y."/>
            <person name="Han X.-F."/>
            <person name="Zhang Y.-Q."/>
        </authorList>
    </citation>
    <scope>NUCLEOTIDE SEQUENCE</scope>
    <source>
        <strain evidence="3">CPCC 203386</strain>
    </source>
</reference>
<feature type="region of interest" description="Disordered" evidence="2">
    <location>
        <begin position="140"/>
        <end position="181"/>
    </location>
</feature>
<gene>
    <name evidence="3" type="ORF">N1032_26760</name>
</gene>
<evidence type="ECO:0000256" key="2">
    <source>
        <dbReference type="SAM" id="MobiDB-lite"/>
    </source>
</evidence>
<dbReference type="EMBL" id="JANLCJ010000613">
    <property type="protein sequence ID" value="MCS5737337.1"/>
    <property type="molecule type" value="Genomic_DNA"/>
</dbReference>
<keyword evidence="4" id="KW-1185">Reference proteome</keyword>
<feature type="non-terminal residue" evidence="3">
    <location>
        <position position="181"/>
    </location>
</feature>
<name>A0ABT2HBU8_9MICO</name>
<sequence length="181" mass="20824">MNGFTKQLIQKNQTETQKTIDAIQRKLAHPATTATQKGQLYDDLEFQKRRMKEIEQDLVIEEKNIQHRKEMEYDNGFFQTDRVMRSQLGNNWKGNEVWNYLVRNAGIPVEAFREVVKTHGPQLAFLVMEAMENRQSKASRQAKAAAIMTRKSPKGVAAPKAKETSDANSRAAYLRRKEAKV</sequence>
<dbReference type="Proteomes" id="UP001165586">
    <property type="component" value="Unassembled WGS sequence"/>
</dbReference>
<evidence type="ECO:0000313" key="3">
    <source>
        <dbReference type="EMBL" id="MCS5737337.1"/>
    </source>
</evidence>
<accession>A0ABT2HBU8</accession>
<proteinExistence type="predicted"/>
<protein>
    <submittedName>
        <fullName evidence="3">Uncharacterized protein</fullName>
    </submittedName>
</protein>